<gene>
    <name evidence="1" type="ORF">EC1118_1I12_2454g</name>
</gene>
<evidence type="ECO:0000313" key="2">
    <source>
        <dbReference type="Proteomes" id="UP000000286"/>
    </source>
</evidence>
<dbReference type="HOGENOM" id="CLU_1971769_0_0_1"/>
<accession>C8ZAT2</accession>
<protein>
    <submittedName>
        <fullName evidence="1">EC1118_1I12_2454p</fullName>
    </submittedName>
</protein>
<reference evidence="1 2" key="1">
    <citation type="journal article" date="2009" name="Proc. Natl. Acad. Sci. U.S.A.">
        <title>Eukaryote-to-eukaryote gene transfer events revealed by the genome sequence of the wine yeast Saccharomyces cerevisiae EC1118.</title>
        <authorList>
            <person name="Novo M."/>
            <person name="Bigey F."/>
            <person name="Beyne E."/>
            <person name="Galeote V."/>
            <person name="Gavory F."/>
            <person name="Mallet S."/>
            <person name="Cambot B."/>
            <person name="Legras J.L."/>
            <person name="Wincker P."/>
            <person name="Casaregola S."/>
            <person name="Dequin S."/>
        </authorList>
    </citation>
    <scope>NUCLEOTIDE SEQUENCE [LARGE SCALE GENOMIC DNA]</scope>
    <source>
        <strain evidence="2">Lalvin EC1118 / Prise de mousse</strain>
    </source>
</reference>
<dbReference type="EMBL" id="FN393074">
    <property type="protein sequence ID" value="CAY80545.1"/>
    <property type="molecule type" value="Genomic_DNA"/>
</dbReference>
<name>C8ZAT2_YEAS8</name>
<evidence type="ECO:0000313" key="1">
    <source>
        <dbReference type="EMBL" id="CAY80545.1"/>
    </source>
</evidence>
<dbReference type="AlphaFoldDB" id="C8ZAT2"/>
<proteinExistence type="predicted"/>
<sequence>MSSICHTLSGLISSNLIGLCVETAPKILRIFVRLCTYTFYNLLKSTGLALGLIISSYNKVVKKSLKILPVTSGKKYFAAKANLFFSPSGLAEANFAVSSFNILAVNSGVTLSPVSLKTTPCLTHWYN</sequence>
<dbReference type="Proteomes" id="UP000000286">
    <property type="component" value="Chromosome IX"/>
</dbReference>
<organism evidence="1 2">
    <name type="scientific">Saccharomyces cerevisiae (strain Lalvin EC1118 / Prise de mousse)</name>
    <name type="common">Baker's yeast</name>
    <dbReference type="NCBI Taxonomy" id="643680"/>
    <lineage>
        <taxon>Eukaryota</taxon>
        <taxon>Fungi</taxon>
        <taxon>Dikarya</taxon>
        <taxon>Ascomycota</taxon>
        <taxon>Saccharomycotina</taxon>
        <taxon>Saccharomycetes</taxon>
        <taxon>Saccharomycetales</taxon>
        <taxon>Saccharomycetaceae</taxon>
        <taxon>Saccharomyces</taxon>
    </lineage>
</organism>